<organism evidence="2 3">
    <name type="scientific">Cavenderia fasciculata</name>
    <name type="common">Slime mold</name>
    <name type="synonym">Dictyostelium fasciculatum</name>
    <dbReference type="NCBI Taxonomy" id="261658"/>
    <lineage>
        <taxon>Eukaryota</taxon>
        <taxon>Amoebozoa</taxon>
        <taxon>Evosea</taxon>
        <taxon>Eumycetozoa</taxon>
        <taxon>Dictyostelia</taxon>
        <taxon>Acytosteliales</taxon>
        <taxon>Cavenderiaceae</taxon>
        <taxon>Cavenderia</taxon>
    </lineage>
</organism>
<gene>
    <name evidence="2" type="ORF">DFA_00734</name>
</gene>
<dbReference type="KEGG" id="dfa:DFA_00734"/>
<feature type="domain" description="Monalysin Pore-forming" evidence="1">
    <location>
        <begin position="62"/>
        <end position="282"/>
    </location>
</feature>
<dbReference type="InterPro" id="IPR038768">
    <property type="entry name" value="SmlA"/>
</dbReference>
<dbReference type="PANTHER" id="PTHR35884:SF1">
    <property type="entry name" value="MONALYSIN BETA BARREL PORE-FORMING DOMAIN-CONTAINING PROTEIN-RELATED"/>
    <property type="match status" value="1"/>
</dbReference>
<sequence>MEDKVETKNIVHKEDKSKDLLQKKKQLAAIQQSPDGFLVDHNVLQKFYHSYSVANKFNLDNSLLCTSNFDVDRALAMKDPIDPAALIGVPFSITTSLKLHLDGVWLDEVVETKPIAVFSKYIDMIESTGGNYNLAKKQGFEKKEASPTTMATYFPGLKGCDDNLDVTTKFSYTSSSLAHPATTTQQSVALGAGTYVYYQPAVVYVCRMKWIDTHPNPESYLKFLEESFRDVPQNEGIRYKIGPNRHMYVIFTVFRDQLIVKPYSAELVSPVPYEELLDYLIRHPQGVSGFPLPLAADNRQYNQESVVSFETFRVDLAQLSISHL</sequence>
<evidence type="ECO:0000313" key="2">
    <source>
        <dbReference type="EMBL" id="EGG20869.1"/>
    </source>
</evidence>
<proteinExistence type="predicted"/>
<keyword evidence="3" id="KW-1185">Reference proteome</keyword>
<dbReference type="GO" id="GO:0031157">
    <property type="term" value="P:regulation of aggregate size involved in sorocarp development"/>
    <property type="evidence" value="ECO:0007669"/>
    <property type="project" value="InterPro"/>
</dbReference>
<dbReference type="RefSeq" id="XP_004358719.1">
    <property type="nucleotide sequence ID" value="XM_004358662.1"/>
</dbReference>
<evidence type="ECO:0000259" key="1">
    <source>
        <dbReference type="Pfam" id="PF18063"/>
    </source>
</evidence>
<protein>
    <recommendedName>
        <fullName evidence="1">Monalysin Pore-forming domain-containing protein</fullName>
    </recommendedName>
</protein>
<dbReference type="PANTHER" id="PTHR35884">
    <property type="entry name" value="SMALL AGGREGATE FORMATION PROTEIN"/>
    <property type="match status" value="1"/>
</dbReference>
<dbReference type="Pfam" id="PF18063">
    <property type="entry name" value="BB_PF"/>
    <property type="match status" value="1"/>
</dbReference>
<dbReference type="CDD" id="cd17904">
    <property type="entry name" value="PFM_monalysin-like"/>
    <property type="match status" value="1"/>
</dbReference>
<dbReference type="InterPro" id="IPR040927">
    <property type="entry name" value="PF_Monalysin"/>
</dbReference>
<dbReference type="GeneID" id="14872599"/>
<evidence type="ECO:0000313" key="3">
    <source>
        <dbReference type="Proteomes" id="UP000007797"/>
    </source>
</evidence>
<dbReference type="EMBL" id="GL883010">
    <property type="protein sequence ID" value="EGG20869.1"/>
    <property type="molecule type" value="Genomic_DNA"/>
</dbReference>
<accession>F4PTI7</accession>
<dbReference type="OrthoDB" id="2368263at2759"/>
<name>F4PTI7_CACFS</name>
<dbReference type="OMA" id="SETTETW"/>
<dbReference type="AlphaFoldDB" id="F4PTI7"/>
<dbReference type="TCDB" id="1.C.59.4.4">
    <property type="family name" value="the clostridium perfringens enterotoxin (cpe) family"/>
</dbReference>
<reference evidence="3" key="1">
    <citation type="journal article" date="2011" name="Genome Res.">
        <title>Phylogeny-wide analysis of social amoeba genomes highlights ancient origins for complex intercellular communication.</title>
        <authorList>
            <person name="Heidel A.J."/>
            <person name="Lawal H.M."/>
            <person name="Felder M."/>
            <person name="Schilde C."/>
            <person name="Helps N.R."/>
            <person name="Tunggal B."/>
            <person name="Rivero F."/>
            <person name="John U."/>
            <person name="Schleicher M."/>
            <person name="Eichinger L."/>
            <person name="Platzer M."/>
            <person name="Noegel A.A."/>
            <person name="Schaap P."/>
            <person name="Gloeckner G."/>
        </authorList>
    </citation>
    <scope>NUCLEOTIDE SEQUENCE [LARGE SCALE GENOMIC DNA]</scope>
    <source>
        <strain evidence="3">SH3</strain>
    </source>
</reference>
<dbReference type="Proteomes" id="UP000007797">
    <property type="component" value="Unassembled WGS sequence"/>
</dbReference>